<evidence type="ECO:0000313" key="2">
    <source>
        <dbReference type="Proteomes" id="UP001500748"/>
    </source>
</evidence>
<sequence>MKFIKVRTHSLLKLWGKNNKEFLYLKLITNFYTINVQLDIENRKVKKGFKRKEHKVFFKKQFSKMLKFAKLINKKLCEPYLILCALCG</sequence>
<dbReference type="EMBL" id="BAABDU010000003">
    <property type="protein sequence ID" value="GAA3758689.1"/>
    <property type="molecule type" value="Genomic_DNA"/>
</dbReference>
<evidence type="ECO:0000313" key="1">
    <source>
        <dbReference type="EMBL" id="GAA3758689.1"/>
    </source>
</evidence>
<organism evidence="1 2">
    <name type="scientific">Flavobacterium ginsengiterrae</name>
    <dbReference type="NCBI Taxonomy" id="871695"/>
    <lineage>
        <taxon>Bacteria</taxon>
        <taxon>Pseudomonadati</taxon>
        <taxon>Bacteroidota</taxon>
        <taxon>Flavobacteriia</taxon>
        <taxon>Flavobacteriales</taxon>
        <taxon>Flavobacteriaceae</taxon>
        <taxon>Flavobacterium</taxon>
    </lineage>
</organism>
<dbReference type="Proteomes" id="UP001500748">
    <property type="component" value="Unassembled WGS sequence"/>
</dbReference>
<reference evidence="2" key="1">
    <citation type="journal article" date="2019" name="Int. J. Syst. Evol. Microbiol.">
        <title>The Global Catalogue of Microorganisms (GCM) 10K type strain sequencing project: providing services to taxonomists for standard genome sequencing and annotation.</title>
        <authorList>
            <consortium name="The Broad Institute Genomics Platform"/>
            <consortium name="The Broad Institute Genome Sequencing Center for Infectious Disease"/>
            <person name="Wu L."/>
            <person name="Ma J."/>
        </authorList>
    </citation>
    <scope>NUCLEOTIDE SEQUENCE [LARGE SCALE GENOMIC DNA]</scope>
    <source>
        <strain evidence="2">JCM 17337</strain>
    </source>
</reference>
<gene>
    <name evidence="1" type="ORF">GCM10022423_06570</name>
</gene>
<name>A0ABP7G9J4_9FLAO</name>
<comment type="caution">
    <text evidence="1">The sequence shown here is derived from an EMBL/GenBank/DDBJ whole genome shotgun (WGS) entry which is preliminary data.</text>
</comment>
<proteinExistence type="predicted"/>
<protein>
    <submittedName>
        <fullName evidence="1">Uncharacterized protein</fullName>
    </submittedName>
</protein>
<accession>A0ABP7G9J4</accession>
<keyword evidence="2" id="KW-1185">Reference proteome</keyword>